<dbReference type="GO" id="GO:0005829">
    <property type="term" value="C:cytosol"/>
    <property type="evidence" value="ECO:0007669"/>
    <property type="project" value="TreeGrafter"/>
</dbReference>
<sequence length="286" mass="30019">MTAQLLKGRQLAKQLQAELSESFAELATAAGVQPTLAALQVGADPAAAGYLRAIRRACQGVGVALRPVELDEKSSPEEVQAALTTLNDDKAVHGIMVLEPLPDHVDSSQLIDFLSPAKDVDGVHPLNAGRLAAQRQPHFVPATPAGAIMLLEDADVTFKGKKAVVIGRSDIVGKPMALLLLHRHCTVTVAHSRTEDLPSVAREADILCVAVGRPEMVTGDWIKPGAVVVDFGTTYVGNSVKGDCEPASVEAAAGMFTPVPGGTGPMTNVMLMHNLLSAYRRLVSAS</sequence>
<protein>
    <recommendedName>
        <fullName evidence="12">Bifunctional protein FolD</fullName>
    </recommendedName>
    <domain>
        <recommendedName>
            <fullName evidence="12">Methylenetetrahydrofolate dehydrogenase</fullName>
            <ecNumber evidence="12">1.5.1.5</ecNumber>
        </recommendedName>
    </domain>
    <domain>
        <recommendedName>
            <fullName evidence="12">Methenyltetrahydrofolate cyclohydrolase</fullName>
            <ecNumber evidence="12">3.5.4.9</ecNumber>
        </recommendedName>
    </domain>
</protein>
<dbReference type="PANTHER" id="PTHR48099:SF5">
    <property type="entry name" value="C-1-TETRAHYDROFOLATE SYNTHASE, CYTOPLASMIC"/>
    <property type="match status" value="1"/>
</dbReference>
<evidence type="ECO:0000256" key="9">
    <source>
        <dbReference type="ARBA" id="ARBA00023102"/>
    </source>
</evidence>
<dbReference type="UniPathway" id="UPA00193"/>
<evidence type="ECO:0000256" key="8">
    <source>
        <dbReference type="ARBA" id="ARBA00023002"/>
    </source>
</evidence>
<comment type="function">
    <text evidence="12">Catalyzes the oxidation of 5,10-methylenetetrahydrofolate to 5,10-methenyltetrahydrofolate and then the hydrolysis of 5,10-methenyltetrahydrofolate to 10-formyltetrahydrofolate.</text>
</comment>
<reference evidence="15" key="1">
    <citation type="submission" date="2019-09" db="EMBL/GenBank/DDBJ databases">
        <title>Characterisation of the sponge microbiome using genome-centric metagenomics.</title>
        <authorList>
            <person name="Engelberts J.P."/>
            <person name="Robbins S.J."/>
            <person name="De Goeij J.M."/>
            <person name="Aranda M."/>
            <person name="Bell S.C."/>
            <person name="Webster N.S."/>
        </authorList>
    </citation>
    <scope>NUCLEOTIDE SEQUENCE</scope>
    <source>
        <strain evidence="15">SB0664_bin_27</strain>
    </source>
</reference>
<evidence type="ECO:0000256" key="5">
    <source>
        <dbReference type="ARBA" id="ARBA00022755"/>
    </source>
</evidence>
<dbReference type="EMBL" id="VXRG01000104">
    <property type="protein sequence ID" value="MXY94264.1"/>
    <property type="molecule type" value="Genomic_DNA"/>
</dbReference>
<comment type="catalytic activity">
    <reaction evidence="12">
        <text>(6R)-5,10-methylene-5,6,7,8-tetrahydrofolate + NADP(+) = (6R)-5,10-methenyltetrahydrofolate + NADPH</text>
        <dbReference type="Rhea" id="RHEA:22812"/>
        <dbReference type="ChEBI" id="CHEBI:15636"/>
        <dbReference type="ChEBI" id="CHEBI:57455"/>
        <dbReference type="ChEBI" id="CHEBI:57783"/>
        <dbReference type="ChEBI" id="CHEBI:58349"/>
        <dbReference type="EC" id="1.5.1.5"/>
    </reaction>
</comment>
<dbReference type="SUPFAM" id="SSF51735">
    <property type="entry name" value="NAD(P)-binding Rossmann-fold domains"/>
    <property type="match status" value="1"/>
</dbReference>
<dbReference type="FunFam" id="3.40.50.720:FF:000006">
    <property type="entry name" value="Bifunctional protein FolD"/>
    <property type="match status" value="1"/>
</dbReference>
<dbReference type="GO" id="GO:0004477">
    <property type="term" value="F:methenyltetrahydrofolate cyclohydrolase activity"/>
    <property type="evidence" value="ECO:0007669"/>
    <property type="project" value="UniProtKB-UniRule"/>
</dbReference>
<comment type="caution">
    <text evidence="12">Lacks conserved residue(s) required for the propagation of feature annotation.</text>
</comment>
<evidence type="ECO:0000313" key="15">
    <source>
        <dbReference type="EMBL" id="MXY94264.1"/>
    </source>
</evidence>
<dbReference type="PRINTS" id="PR00085">
    <property type="entry name" value="THFDHDRGNASE"/>
</dbReference>
<gene>
    <name evidence="12" type="primary">folD</name>
    <name evidence="15" type="ORF">F4Y42_12545</name>
</gene>
<dbReference type="GO" id="GO:0000105">
    <property type="term" value="P:L-histidine biosynthetic process"/>
    <property type="evidence" value="ECO:0007669"/>
    <property type="project" value="UniProtKB-KW"/>
</dbReference>
<comment type="similarity">
    <text evidence="12">Belongs to the tetrahydrofolate dehydrogenase/cyclohydrolase family.</text>
</comment>
<evidence type="ECO:0000256" key="11">
    <source>
        <dbReference type="ARBA" id="ARBA00023268"/>
    </source>
</evidence>
<evidence type="ECO:0000259" key="14">
    <source>
        <dbReference type="Pfam" id="PF02882"/>
    </source>
</evidence>
<dbReference type="GO" id="GO:0006164">
    <property type="term" value="P:purine nucleotide biosynthetic process"/>
    <property type="evidence" value="ECO:0007669"/>
    <property type="project" value="UniProtKB-KW"/>
</dbReference>
<comment type="catalytic activity">
    <reaction evidence="12">
        <text>(6R)-5,10-methenyltetrahydrofolate + H2O = (6R)-10-formyltetrahydrofolate + H(+)</text>
        <dbReference type="Rhea" id="RHEA:23700"/>
        <dbReference type="ChEBI" id="CHEBI:15377"/>
        <dbReference type="ChEBI" id="CHEBI:15378"/>
        <dbReference type="ChEBI" id="CHEBI:57455"/>
        <dbReference type="ChEBI" id="CHEBI:195366"/>
        <dbReference type="EC" id="3.5.4.9"/>
    </reaction>
</comment>
<dbReference type="Pfam" id="PF02882">
    <property type="entry name" value="THF_DHG_CYH_C"/>
    <property type="match status" value="1"/>
</dbReference>
<dbReference type="Gene3D" id="3.40.50.720">
    <property type="entry name" value="NAD(P)-binding Rossmann-like Domain"/>
    <property type="match status" value="1"/>
</dbReference>
<keyword evidence="11 12" id="KW-0511">Multifunctional enzyme</keyword>
<dbReference type="EC" id="1.5.1.5" evidence="12"/>
<evidence type="ECO:0000256" key="3">
    <source>
        <dbReference type="ARBA" id="ARBA00022563"/>
    </source>
</evidence>
<dbReference type="InterPro" id="IPR020631">
    <property type="entry name" value="THF_DH/CycHdrlase_NAD-bd_dom"/>
</dbReference>
<evidence type="ECO:0000256" key="1">
    <source>
        <dbReference type="ARBA" id="ARBA00004777"/>
    </source>
</evidence>
<keyword evidence="6 12" id="KW-0378">Hydrolase</keyword>
<comment type="subunit">
    <text evidence="2 12">Homodimer.</text>
</comment>
<dbReference type="HAMAP" id="MF_01576">
    <property type="entry name" value="THF_DHG_CYH"/>
    <property type="match status" value="1"/>
</dbReference>
<keyword evidence="7 12" id="KW-0521">NADP</keyword>
<organism evidence="15">
    <name type="scientific">Caldilineaceae bacterium SB0664_bin_27</name>
    <dbReference type="NCBI Taxonomy" id="2605260"/>
    <lineage>
        <taxon>Bacteria</taxon>
        <taxon>Bacillati</taxon>
        <taxon>Chloroflexota</taxon>
        <taxon>Caldilineae</taxon>
        <taxon>Caldilineales</taxon>
        <taxon>Caldilineaceae</taxon>
    </lineage>
</organism>
<dbReference type="CDD" id="cd01080">
    <property type="entry name" value="NAD_bind_m-THF_DH_Cyclohyd"/>
    <property type="match status" value="1"/>
</dbReference>
<keyword evidence="8 12" id="KW-0560">Oxidoreductase</keyword>
<evidence type="ECO:0000256" key="12">
    <source>
        <dbReference type="HAMAP-Rule" id="MF_01576"/>
    </source>
</evidence>
<comment type="pathway">
    <text evidence="1 12">One-carbon metabolism; tetrahydrofolate interconversion.</text>
</comment>
<dbReference type="FunFam" id="3.40.50.10860:FF:000005">
    <property type="entry name" value="C-1-tetrahydrofolate synthase, cytoplasmic, putative"/>
    <property type="match status" value="1"/>
</dbReference>
<accession>A0A6B0YT37</accession>
<dbReference type="InterPro" id="IPR000672">
    <property type="entry name" value="THF_DH/CycHdrlase"/>
</dbReference>
<keyword evidence="4 12" id="KW-0028">Amino-acid biosynthesis</keyword>
<dbReference type="GO" id="GO:0009086">
    <property type="term" value="P:methionine biosynthetic process"/>
    <property type="evidence" value="ECO:0007669"/>
    <property type="project" value="UniProtKB-KW"/>
</dbReference>
<evidence type="ECO:0000256" key="4">
    <source>
        <dbReference type="ARBA" id="ARBA00022605"/>
    </source>
</evidence>
<keyword evidence="10 12" id="KW-0486">Methionine biosynthesis</keyword>
<dbReference type="InterPro" id="IPR020630">
    <property type="entry name" value="THF_DH/CycHdrlase_cat_dom"/>
</dbReference>
<evidence type="ECO:0000256" key="2">
    <source>
        <dbReference type="ARBA" id="ARBA00011738"/>
    </source>
</evidence>
<dbReference type="InterPro" id="IPR046346">
    <property type="entry name" value="Aminoacid_DH-like_N_sf"/>
</dbReference>
<feature type="domain" description="Tetrahydrofolate dehydrogenase/cyclohydrolase catalytic" evidence="13">
    <location>
        <begin position="6"/>
        <end position="121"/>
    </location>
</feature>
<keyword evidence="5 12" id="KW-0658">Purine biosynthesis</keyword>
<evidence type="ECO:0000259" key="13">
    <source>
        <dbReference type="Pfam" id="PF00763"/>
    </source>
</evidence>
<keyword evidence="9 12" id="KW-0368">Histidine biosynthesis</keyword>
<dbReference type="Pfam" id="PF00763">
    <property type="entry name" value="THF_DHG_CYH"/>
    <property type="match status" value="1"/>
</dbReference>
<comment type="caution">
    <text evidence="15">The sequence shown here is derived from an EMBL/GenBank/DDBJ whole genome shotgun (WGS) entry which is preliminary data.</text>
</comment>
<name>A0A6B0YT37_9CHLR</name>
<dbReference type="PANTHER" id="PTHR48099">
    <property type="entry name" value="C-1-TETRAHYDROFOLATE SYNTHASE, CYTOPLASMIC-RELATED"/>
    <property type="match status" value="1"/>
</dbReference>
<evidence type="ECO:0000256" key="7">
    <source>
        <dbReference type="ARBA" id="ARBA00022857"/>
    </source>
</evidence>
<evidence type="ECO:0000256" key="10">
    <source>
        <dbReference type="ARBA" id="ARBA00023167"/>
    </source>
</evidence>
<proteinExistence type="inferred from homology"/>
<dbReference type="GO" id="GO:0035999">
    <property type="term" value="P:tetrahydrofolate interconversion"/>
    <property type="evidence" value="ECO:0007669"/>
    <property type="project" value="UniProtKB-UniRule"/>
</dbReference>
<dbReference type="EC" id="3.5.4.9" evidence="12"/>
<evidence type="ECO:0000256" key="6">
    <source>
        <dbReference type="ARBA" id="ARBA00022801"/>
    </source>
</evidence>
<feature type="binding site" evidence="12">
    <location>
        <position position="233"/>
    </location>
    <ligand>
        <name>NADP(+)</name>
        <dbReference type="ChEBI" id="CHEBI:58349"/>
    </ligand>
</feature>
<dbReference type="InterPro" id="IPR036291">
    <property type="entry name" value="NAD(P)-bd_dom_sf"/>
</dbReference>
<dbReference type="Gene3D" id="3.40.50.10860">
    <property type="entry name" value="Leucine Dehydrogenase, chain A, domain 1"/>
    <property type="match status" value="1"/>
</dbReference>
<keyword evidence="3 12" id="KW-0554">One-carbon metabolism</keyword>
<feature type="domain" description="Tetrahydrofolate dehydrogenase/cyclohydrolase NAD(P)-binding" evidence="14">
    <location>
        <begin position="141"/>
        <end position="281"/>
    </location>
</feature>
<dbReference type="SUPFAM" id="SSF53223">
    <property type="entry name" value="Aminoacid dehydrogenase-like, N-terminal domain"/>
    <property type="match status" value="1"/>
</dbReference>
<feature type="binding site" evidence="12">
    <location>
        <begin position="167"/>
        <end position="169"/>
    </location>
    <ligand>
        <name>NADP(+)</name>
        <dbReference type="ChEBI" id="CHEBI:58349"/>
    </ligand>
</feature>
<dbReference type="GO" id="GO:0004488">
    <property type="term" value="F:methylenetetrahydrofolate dehydrogenase (NADP+) activity"/>
    <property type="evidence" value="ECO:0007669"/>
    <property type="project" value="UniProtKB-UniRule"/>
</dbReference>
<dbReference type="AlphaFoldDB" id="A0A6B0YT37"/>